<keyword evidence="1 6" id="KW-0575">Peroxidase</keyword>
<dbReference type="Proteomes" id="UP000245754">
    <property type="component" value="Unassembled WGS sequence"/>
</dbReference>
<dbReference type="EC" id="1.11.1.24" evidence="6"/>
<evidence type="ECO:0000313" key="8">
    <source>
        <dbReference type="Proteomes" id="UP000245754"/>
    </source>
</evidence>
<comment type="similarity">
    <text evidence="6">Belongs to the peroxiredoxin family. Tpx subfamily.</text>
</comment>
<keyword evidence="4 6" id="KW-1015">Disulfide bond</keyword>
<feature type="disulfide bond" description="Redox-active" evidence="6">
    <location>
        <begin position="60"/>
        <end position="94"/>
    </location>
</feature>
<evidence type="ECO:0000256" key="4">
    <source>
        <dbReference type="ARBA" id="ARBA00023157"/>
    </source>
</evidence>
<dbReference type="RefSeq" id="WP_109580092.1">
    <property type="nucleotide sequence ID" value="NZ_CAJPUX010000003.1"/>
</dbReference>
<keyword evidence="5 6" id="KW-0676">Redox-active center</keyword>
<dbReference type="Gene3D" id="3.40.30.10">
    <property type="entry name" value="Glutaredoxin"/>
    <property type="match status" value="1"/>
</dbReference>
<dbReference type="AlphaFoldDB" id="A0A316EY10"/>
<dbReference type="NCBIfam" id="NF001808">
    <property type="entry name" value="PRK00522.1"/>
    <property type="match status" value="1"/>
</dbReference>
<dbReference type="PROSITE" id="PS51352">
    <property type="entry name" value="THIOREDOXIN_2"/>
    <property type="match status" value="1"/>
</dbReference>
<dbReference type="HAMAP" id="MF_00269">
    <property type="entry name" value="Tpx"/>
    <property type="match status" value="1"/>
</dbReference>
<dbReference type="GeneID" id="98341725"/>
<comment type="function">
    <text evidence="6">Thiol-specific peroxidase that catalyzes the reduction of hydrogen peroxide and organic hydroperoxides to water and alcohols, respectively. Plays a role in cell protection against oxidative stress by detoxifying peroxides.</text>
</comment>
<evidence type="ECO:0000256" key="2">
    <source>
        <dbReference type="ARBA" id="ARBA00022862"/>
    </source>
</evidence>
<dbReference type="EMBL" id="QGGT01000001">
    <property type="protein sequence ID" value="PWK36239.1"/>
    <property type="molecule type" value="Genomic_DNA"/>
</dbReference>
<evidence type="ECO:0000256" key="1">
    <source>
        <dbReference type="ARBA" id="ARBA00022559"/>
    </source>
</evidence>
<dbReference type="SUPFAM" id="SSF52833">
    <property type="entry name" value="Thioredoxin-like"/>
    <property type="match status" value="1"/>
</dbReference>
<comment type="caution">
    <text evidence="7">The sequence shown here is derived from an EMBL/GenBank/DDBJ whole genome shotgun (WGS) entry which is preliminary data.</text>
</comment>
<evidence type="ECO:0000256" key="6">
    <source>
        <dbReference type="HAMAP-Rule" id="MF_00269"/>
    </source>
</evidence>
<evidence type="ECO:0000313" key="7">
    <source>
        <dbReference type="EMBL" id="PWK36239.1"/>
    </source>
</evidence>
<keyword evidence="3 6" id="KW-0560">Oxidoreductase</keyword>
<comment type="catalytic activity">
    <reaction evidence="6">
        <text>a hydroperoxide + [thioredoxin]-dithiol = an alcohol + [thioredoxin]-disulfide + H2O</text>
        <dbReference type="Rhea" id="RHEA:62620"/>
        <dbReference type="Rhea" id="RHEA-COMP:10698"/>
        <dbReference type="Rhea" id="RHEA-COMP:10700"/>
        <dbReference type="ChEBI" id="CHEBI:15377"/>
        <dbReference type="ChEBI" id="CHEBI:29950"/>
        <dbReference type="ChEBI" id="CHEBI:30879"/>
        <dbReference type="ChEBI" id="CHEBI:35924"/>
        <dbReference type="ChEBI" id="CHEBI:50058"/>
        <dbReference type="EC" id="1.11.1.24"/>
    </reaction>
</comment>
<dbReference type="InterPro" id="IPR013740">
    <property type="entry name" value="Redoxin"/>
</dbReference>
<keyword evidence="2 6" id="KW-0049">Antioxidant</keyword>
<protein>
    <recommendedName>
        <fullName evidence="6">Thiol peroxidase</fullName>
        <shortName evidence="6">Tpx</shortName>
        <ecNumber evidence="6">1.11.1.24</ecNumber>
    </recommendedName>
    <alternativeName>
        <fullName evidence="6">Peroxiredoxin tpx</fullName>
        <shortName evidence="6">Prx</shortName>
    </alternativeName>
    <alternativeName>
        <fullName evidence="6">Thioredoxin peroxidase</fullName>
    </alternativeName>
    <alternativeName>
        <fullName evidence="6">Thioredoxin-dependent peroxiredoxin</fullName>
    </alternativeName>
</protein>
<reference evidence="7 8" key="1">
    <citation type="submission" date="2018-05" db="EMBL/GenBank/DDBJ databases">
        <title>Genomic Encyclopedia of Type Strains, Phase IV (KMG-V): Genome sequencing to study the core and pangenomes of soil and plant-associated prokaryotes.</title>
        <authorList>
            <person name="Whitman W."/>
        </authorList>
    </citation>
    <scope>NUCLEOTIDE SEQUENCE [LARGE SCALE GENOMIC DNA]</scope>
    <source>
        <strain evidence="7 8">SLV-132</strain>
    </source>
</reference>
<gene>
    <name evidence="6" type="primary">tpx</name>
    <name evidence="7" type="ORF">C7419_10193</name>
</gene>
<accession>A0A316EY10</accession>
<dbReference type="PANTHER" id="PTHR43110:SF1">
    <property type="entry name" value="THIOL PEROXIDASE"/>
    <property type="match status" value="1"/>
</dbReference>
<organism evidence="7 8">
    <name type="scientific">Cupriavidus plantarum</name>
    <dbReference type="NCBI Taxonomy" id="942865"/>
    <lineage>
        <taxon>Bacteria</taxon>
        <taxon>Pseudomonadati</taxon>
        <taxon>Pseudomonadota</taxon>
        <taxon>Betaproteobacteria</taxon>
        <taxon>Burkholderiales</taxon>
        <taxon>Burkholderiaceae</taxon>
        <taxon>Cupriavidus</taxon>
    </lineage>
</organism>
<dbReference type="PROSITE" id="PS01265">
    <property type="entry name" value="TPX"/>
    <property type="match status" value="1"/>
</dbReference>
<name>A0A316EY10_9BURK</name>
<comment type="miscellaneous">
    <text evidence="6">The active site is a conserved redox-active cysteine residue, the peroxidatic cysteine (C(P)), which makes the nucleophilic attack on the peroxide substrate. The peroxide oxidizes the C(P)-SH to cysteine sulfenic acid (C(P)-SOH), which then reacts with another cysteine residue, the resolving cysteine (C(R)), to form a disulfide bridge. The disulfide is subsequently reduced by an appropriate electron donor to complete the catalytic cycle. In this atypical 2-Cys peroxiredoxin, C(R) is present in the same subunit to form an intramolecular disulfide. The disulfide is subsequently reduced by thioredoxin.</text>
</comment>
<sequence length="166" mass="17430">MSNVTLGGNPIEVAGKFPQAGDKAADFKLVGKDLKDVTLADFAGKRKVLNIVPSLDTPVCQASARKFNTAASGLDNTVVLTISADLPFAMGRFCTTEGLANVVPLSLMRGGDFKSQYGVDIKTGPLAGVTARAVVVLDENNTVTYSQLVPEIKEEPNYDAALAALK</sequence>
<evidence type="ECO:0000256" key="3">
    <source>
        <dbReference type="ARBA" id="ARBA00023002"/>
    </source>
</evidence>
<feature type="active site" description="Cysteine sulfenic acid (-SOH) intermediate" evidence="6">
    <location>
        <position position="60"/>
    </location>
</feature>
<dbReference type="InterPro" id="IPR013766">
    <property type="entry name" value="Thioredoxin_domain"/>
</dbReference>
<comment type="subunit">
    <text evidence="6">Homodimer.</text>
</comment>
<dbReference type="PANTHER" id="PTHR43110">
    <property type="entry name" value="THIOL PEROXIDASE"/>
    <property type="match status" value="1"/>
</dbReference>
<dbReference type="OrthoDB" id="9781543at2"/>
<dbReference type="InterPro" id="IPR036249">
    <property type="entry name" value="Thioredoxin-like_sf"/>
</dbReference>
<dbReference type="InterPro" id="IPR050455">
    <property type="entry name" value="Tpx_Peroxidase_subfamily"/>
</dbReference>
<proteinExistence type="inferred from homology"/>
<evidence type="ECO:0000256" key="5">
    <source>
        <dbReference type="ARBA" id="ARBA00023284"/>
    </source>
</evidence>
<dbReference type="Pfam" id="PF08534">
    <property type="entry name" value="Redoxin"/>
    <property type="match status" value="1"/>
</dbReference>
<dbReference type="InterPro" id="IPR018219">
    <property type="entry name" value="Tpx_CS"/>
</dbReference>
<dbReference type="InterPro" id="IPR002065">
    <property type="entry name" value="TPX"/>
</dbReference>
<dbReference type="CDD" id="cd03014">
    <property type="entry name" value="PRX_Atyp2cys"/>
    <property type="match status" value="1"/>
</dbReference>
<keyword evidence="8" id="KW-1185">Reference proteome</keyword>
<dbReference type="GO" id="GO:0008379">
    <property type="term" value="F:thioredoxin peroxidase activity"/>
    <property type="evidence" value="ECO:0007669"/>
    <property type="project" value="UniProtKB-UniRule"/>
</dbReference>